<organism evidence="1 2">
    <name type="scientific">Batrachochytrium salamandrivorans</name>
    <dbReference type="NCBI Taxonomy" id="1357716"/>
    <lineage>
        <taxon>Eukaryota</taxon>
        <taxon>Fungi</taxon>
        <taxon>Fungi incertae sedis</taxon>
        <taxon>Chytridiomycota</taxon>
        <taxon>Chytridiomycota incertae sedis</taxon>
        <taxon>Chytridiomycetes</taxon>
        <taxon>Rhizophydiales</taxon>
        <taxon>Rhizophydiales incertae sedis</taxon>
        <taxon>Batrachochytrium</taxon>
    </lineage>
</organism>
<comment type="caution">
    <text evidence="1">The sequence shown here is derived from an EMBL/GenBank/DDBJ whole genome shotgun (WGS) entry which is preliminary data.</text>
</comment>
<evidence type="ECO:0008006" key="3">
    <source>
        <dbReference type="Google" id="ProtNLM"/>
    </source>
</evidence>
<evidence type="ECO:0000313" key="1">
    <source>
        <dbReference type="EMBL" id="KAH6588034.1"/>
    </source>
</evidence>
<keyword evidence="2" id="KW-1185">Reference proteome</keyword>
<protein>
    <recommendedName>
        <fullName evidence="3">SAP domain-containing protein</fullName>
    </recommendedName>
</protein>
<proteinExistence type="predicted"/>
<dbReference type="EMBL" id="JAFCIX010000545">
    <property type="protein sequence ID" value="KAH6588034.1"/>
    <property type="molecule type" value="Genomic_DNA"/>
</dbReference>
<reference evidence="1 2" key="1">
    <citation type="submission" date="2021-02" db="EMBL/GenBank/DDBJ databases">
        <title>Variation within the Batrachochytrium salamandrivorans European outbreak.</title>
        <authorList>
            <person name="Kelly M."/>
            <person name="Pasmans F."/>
            <person name="Shea T.P."/>
            <person name="Munoz J.F."/>
            <person name="Carranza S."/>
            <person name="Cuomo C.A."/>
            <person name="Martel A."/>
        </authorList>
    </citation>
    <scope>NUCLEOTIDE SEQUENCE [LARGE SCALE GENOMIC DNA]</scope>
    <source>
        <strain evidence="1 2">AMFP18/2</strain>
    </source>
</reference>
<gene>
    <name evidence="1" type="ORF">BASA50_010897</name>
</gene>
<name>A0ABQ8EX55_9FUNG</name>
<dbReference type="Proteomes" id="UP001648503">
    <property type="component" value="Unassembled WGS sequence"/>
</dbReference>
<sequence>MPLCHSASVLGRLAASRQYIQSAVHKRASLWAVGLDAYTPSPSEDSNSTIHTASCSRYMSTNTSLSSSTESIWMATKQPHSDSIHIDRLSSLQRNRLRALGRSLGISHLRDKVEVDDLLRNYLNSHPSLLHDDGTINLDTIFPAHVQVPISKLKDVPIDRFHAVVALLGISQWRNRSIVIADLVQHVINSPRALTGNILVTLGLSTDDSIPFWGTPSPSFIVKITDRFQSLTDWELRRMCSSVNVSPSKGHSELVNELVCLLRARCEFVTNNHTLDLSKAIQASILDNQSLNINSLHTLNTAQTKVLYDACGIARKLTKEELVRLIRHHLTHVAPDMLIDGMISLAALSQPVVIQSAITE</sequence>
<accession>A0ABQ8EX55</accession>
<evidence type="ECO:0000313" key="2">
    <source>
        <dbReference type="Proteomes" id="UP001648503"/>
    </source>
</evidence>